<organism evidence="2 3">
    <name type="scientific">Bacillus cereus</name>
    <dbReference type="NCBI Taxonomy" id="1396"/>
    <lineage>
        <taxon>Bacteria</taxon>
        <taxon>Bacillati</taxon>
        <taxon>Bacillota</taxon>
        <taxon>Bacilli</taxon>
        <taxon>Bacillales</taxon>
        <taxon>Bacillaceae</taxon>
        <taxon>Bacillus</taxon>
        <taxon>Bacillus cereus group</taxon>
    </lineage>
</organism>
<feature type="compositionally biased region" description="Basic and acidic residues" evidence="1">
    <location>
        <begin position="75"/>
        <end position="86"/>
    </location>
</feature>
<proteinExistence type="predicted"/>
<gene>
    <name evidence="2" type="ORF">FHG65_29335</name>
</gene>
<feature type="region of interest" description="Disordered" evidence="1">
    <location>
        <begin position="41"/>
        <end position="86"/>
    </location>
</feature>
<evidence type="ECO:0000313" key="2">
    <source>
        <dbReference type="EMBL" id="TNB90884.1"/>
    </source>
</evidence>
<dbReference type="EMBL" id="VDDR01000043">
    <property type="protein sequence ID" value="TNB90884.1"/>
    <property type="molecule type" value="Genomic_DNA"/>
</dbReference>
<reference evidence="2 3" key="1">
    <citation type="submission" date="2019-06" db="EMBL/GenBank/DDBJ databases">
        <title>Biocontrol Bacillus strains from Vietnam.</title>
        <authorList>
            <person name="Borriss R."/>
            <person name="Lasch P."/>
            <person name="Thanh Tam L.T."/>
        </authorList>
    </citation>
    <scope>NUCLEOTIDE SEQUENCE [LARGE SCALE GENOMIC DNA]</scope>
    <source>
        <strain evidence="2 3">A8</strain>
    </source>
</reference>
<accession>A0ABD7R7G8</accession>
<sequence length="86" mass="9941">MTKIKICTPFITKNGKRIFPKNAKMFCFWVDEEKHKKYLEKKAKQEKKAEQKKKAKESEVSEASAPPEAPSEAPPEDKDTNTDKEK</sequence>
<name>A0ABD7R7G8_BACCE</name>
<evidence type="ECO:0000256" key="1">
    <source>
        <dbReference type="SAM" id="MobiDB-lite"/>
    </source>
</evidence>
<dbReference type="RefSeq" id="WP_078438457.1">
    <property type="nucleotide sequence ID" value="NZ_MQTD01000064.1"/>
</dbReference>
<evidence type="ECO:0000313" key="3">
    <source>
        <dbReference type="Proteomes" id="UP000309400"/>
    </source>
</evidence>
<dbReference type="Proteomes" id="UP000309400">
    <property type="component" value="Unassembled WGS sequence"/>
</dbReference>
<comment type="caution">
    <text evidence="2">The sequence shown here is derived from an EMBL/GenBank/DDBJ whole genome shotgun (WGS) entry which is preliminary data.</text>
</comment>
<protein>
    <submittedName>
        <fullName evidence="2">Uncharacterized protein</fullName>
    </submittedName>
</protein>
<dbReference type="AlphaFoldDB" id="A0ABD7R7G8"/>